<name>A0A0H4T8A6_9BACT</name>
<accession>A0A0H4T8A6</accession>
<evidence type="ECO:0000256" key="2">
    <source>
        <dbReference type="ARBA" id="ARBA00022980"/>
    </source>
</evidence>
<dbReference type="Gene3D" id="3.90.1030.10">
    <property type="entry name" value="Ribosomal protein L17"/>
    <property type="match status" value="1"/>
</dbReference>
<organism evidence="6">
    <name type="scientific">uncultured Nitrospirae bacterium Rifle_16ft_4_minimus_39958</name>
    <dbReference type="NCBI Taxonomy" id="1665131"/>
    <lineage>
        <taxon>Bacteria</taxon>
        <taxon>Pseudomonadati</taxon>
        <taxon>Nitrospirota</taxon>
        <taxon>environmental samples</taxon>
    </lineage>
</organism>
<evidence type="ECO:0000256" key="5">
    <source>
        <dbReference type="RuleBase" id="RU000660"/>
    </source>
</evidence>
<dbReference type="NCBIfam" id="TIGR00059">
    <property type="entry name" value="L17"/>
    <property type="match status" value="1"/>
</dbReference>
<keyword evidence="2 4" id="KW-0689">Ribosomal protein</keyword>
<dbReference type="PROSITE" id="PS01167">
    <property type="entry name" value="RIBOSOMAL_L17"/>
    <property type="match status" value="1"/>
</dbReference>
<dbReference type="EMBL" id="KT007028">
    <property type="protein sequence ID" value="AKQ04118.1"/>
    <property type="molecule type" value="Genomic_DNA"/>
</dbReference>
<reference evidence="6" key="1">
    <citation type="journal article" date="2015" name="ISME J.">
        <title>Aquifer environment selects for microbial species cohorts in sediment and groundwater.</title>
        <authorList>
            <person name="Hug L.A."/>
            <person name="Thomas B.C."/>
            <person name="Brown C.T."/>
            <person name="Frischkorn K.R."/>
            <person name="Williams K.H."/>
            <person name="Tringe S.G."/>
            <person name="Banfield J.F."/>
        </authorList>
    </citation>
    <scope>NUCLEOTIDE SEQUENCE</scope>
</reference>
<dbReference type="PANTHER" id="PTHR14413">
    <property type="entry name" value="RIBOSOMAL PROTEIN L17"/>
    <property type="match status" value="1"/>
</dbReference>
<proteinExistence type="inferred from homology"/>
<dbReference type="GO" id="GO:0003735">
    <property type="term" value="F:structural constituent of ribosome"/>
    <property type="evidence" value="ECO:0007669"/>
    <property type="project" value="InterPro"/>
</dbReference>
<comment type="subunit">
    <text evidence="4">Part of the 50S ribosomal subunit. Contacts protein L32.</text>
</comment>
<dbReference type="AlphaFoldDB" id="A0A0H4T8A6"/>
<dbReference type="SUPFAM" id="SSF64263">
    <property type="entry name" value="Prokaryotic ribosomal protein L17"/>
    <property type="match status" value="1"/>
</dbReference>
<dbReference type="GO" id="GO:0006412">
    <property type="term" value="P:translation"/>
    <property type="evidence" value="ECO:0007669"/>
    <property type="project" value="UniProtKB-UniRule"/>
</dbReference>
<dbReference type="GO" id="GO:0022625">
    <property type="term" value="C:cytosolic large ribosomal subunit"/>
    <property type="evidence" value="ECO:0007669"/>
    <property type="project" value="TreeGrafter"/>
</dbReference>
<comment type="similarity">
    <text evidence="1 4 5">Belongs to the bacterial ribosomal protein bL17 family.</text>
</comment>
<protein>
    <recommendedName>
        <fullName evidence="4">Large ribosomal subunit protein bL17</fullName>
    </recommendedName>
</protein>
<evidence type="ECO:0000256" key="3">
    <source>
        <dbReference type="ARBA" id="ARBA00023274"/>
    </source>
</evidence>
<dbReference type="InterPro" id="IPR047859">
    <property type="entry name" value="Ribosomal_bL17_CS"/>
</dbReference>
<dbReference type="FunFam" id="3.90.1030.10:FF:000001">
    <property type="entry name" value="50S ribosomal protein L17"/>
    <property type="match status" value="1"/>
</dbReference>
<dbReference type="InterPro" id="IPR036373">
    <property type="entry name" value="Ribosomal_bL17_sf"/>
</dbReference>
<evidence type="ECO:0000313" key="6">
    <source>
        <dbReference type="EMBL" id="AKQ04118.1"/>
    </source>
</evidence>
<keyword evidence="3 4" id="KW-0687">Ribonucleoprotein</keyword>
<evidence type="ECO:0000256" key="4">
    <source>
        <dbReference type="HAMAP-Rule" id="MF_01368"/>
    </source>
</evidence>
<evidence type="ECO:0000256" key="1">
    <source>
        <dbReference type="ARBA" id="ARBA00008777"/>
    </source>
</evidence>
<sequence>MRHKKAGKQLGRDSKHRRSLFRNLVTALLEHGRIETTLVKAKTVRPIAEKMITIGKRGSLHDRRQALAYIKSESVVTKLFESLSPRFLDRSGGYTRIVRTRRRLGDSAEMAILELVNIGKDAGKKETT</sequence>
<dbReference type="InterPro" id="IPR000456">
    <property type="entry name" value="Ribosomal_bL17"/>
</dbReference>
<dbReference type="HAMAP" id="MF_01368">
    <property type="entry name" value="Ribosomal_bL17"/>
    <property type="match status" value="1"/>
</dbReference>
<gene>
    <name evidence="4" type="primary">rplQ</name>
</gene>
<dbReference type="PANTHER" id="PTHR14413:SF16">
    <property type="entry name" value="LARGE RIBOSOMAL SUBUNIT PROTEIN BL17M"/>
    <property type="match status" value="1"/>
</dbReference>
<dbReference type="Pfam" id="PF01196">
    <property type="entry name" value="Ribosomal_L17"/>
    <property type="match status" value="1"/>
</dbReference>